<comment type="similarity">
    <text evidence="3">Belongs to the long-chain O-acyltransferase family.</text>
</comment>
<evidence type="ECO:0000256" key="1">
    <source>
        <dbReference type="ARBA" id="ARBA00004771"/>
    </source>
</evidence>
<evidence type="ECO:0000256" key="5">
    <source>
        <dbReference type="ARBA" id="ARBA00022516"/>
    </source>
</evidence>
<keyword evidence="5" id="KW-0444">Lipid biosynthesis</keyword>
<dbReference type="GO" id="GO:0051701">
    <property type="term" value="P:biological process involved in interaction with host"/>
    <property type="evidence" value="ECO:0007669"/>
    <property type="project" value="TreeGrafter"/>
</dbReference>
<dbReference type="GO" id="GO:0019432">
    <property type="term" value="P:triglyceride biosynthetic process"/>
    <property type="evidence" value="ECO:0007669"/>
    <property type="project" value="UniProtKB-UniPathway"/>
</dbReference>
<evidence type="ECO:0000256" key="2">
    <source>
        <dbReference type="ARBA" id="ARBA00005189"/>
    </source>
</evidence>
<comment type="caution">
    <text evidence="13">The sequence shown here is derived from an EMBL/GenBank/DDBJ whole genome shotgun (WGS) entry which is preliminary data.</text>
</comment>
<keyword evidence="8" id="KW-0443">Lipid metabolism</keyword>
<accession>A0A7W4Z626</accession>
<dbReference type="EMBL" id="JACHWY010000001">
    <property type="protein sequence ID" value="MBB3046501.1"/>
    <property type="molecule type" value="Genomic_DNA"/>
</dbReference>
<keyword evidence="14" id="KW-1185">Reference proteome</keyword>
<dbReference type="GO" id="GO:0001666">
    <property type="term" value="P:response to hypoxia"/>
    <property type="evidence" value="ECO:0007669"/>
    <property type="project" value="TreeGrafter"/>
</dbReference>
<sequence length="463" mass="51966">MSKLSMMDLAFFLTETEASPKHVGGLMIFRKPKNEGPDFVKNLHAELLNTADQVKPPFNQVIHFPKLGRPEWRLAENFSLHDHIFYRELPAPGNRRVLNRLAGELHTPKMDRSRPMWEFYLLDGMDGDRFAVYSRLHHAYADGVTITRWTIRSLSESARPKKLTPVWSVPSDREHRDRERPSVTSIVRTLFSKSRDQLKMIAGLSKLSTQLVLEQVNLTKNAVAVPFKLSHKTVLTGQVSAGRQVSTATVPMERVNRLRKITRSTLNHVALSCIDGALHRYLEECGTDLEEPITIQMPVNLRAEGEAEGGNRIGIVLVDLARKTNDPYERLREIGFTLRNVRYQVDGVAPSSVIAYTLTLGVFAQLAELLKLSDVLPPLGNTLVSNVPGPRNTLYMAGARLEESYPVSALTPGNHMNITLYSYDKHLHFGLVASHALPNLDKLGGYIHDAFIELEQAVDLTNA</sequence>
<evidence type="ECO:0000313" key="14">
    <source>
        <dbReference type="Proteomes" id="UP000537130"/>
    </source>
</evidence>
<dbReference type="GO" id="GO:0071731">
    <property type="term" value="P:response to nitric oxide"/>
    <property type="evidence" value="ECO:0007669"/>
    <property type="project" value="TreeGrafter"/>
</dbReference>
<comment type="pathway">
    <text evidence="1">Glycerolipid metabolism; triacylglycerol biosynthesis.</text>
</comment>
<proteinExistence type="inferred from homology"/>
<evidence type="ECO:0000256" key="3">
    <source>
        <dbReference type="ARBA" id="ARBA00009587"/>
    </source>
</evidence>
<dbReference type="AlphaFoldDB" id="A0A7W4Z626"/>
<dbReference type="NCBIfam" id="TIGR02946">
    <property type="entry name" value="acyl_WS_DGAT"/>
    <property type="match status" value="1"/>
</dbReference>
<evidence type="ECO:0000259" key="11">
    <source>
        <dbReference type="Pfam" id="PF03007"/>
    </source>
</evidence>
<organism evidence="13 14">
    <name type="scientific">Litorivivens lipolytica</name>
    <dbReference type="NCBI Taxonomy" id="1524264"/>
    <lineage>
        <taxon>Bacteria</taxon>
        <taxon>Pseudomonadati</taxon>
        <taxon>Pseudomonadota</taxon>
        <taxon>Gammaproteobacteria</taxon>
        <taxon>Litorivivens</taxon>
    </lineage>
</organism>
<feature type="domain" description="O-acyltransferase WSD1-like N-terminal" evidence="11">
    <location>
        <begin position="4"/>
        <end position="269"/>
    </location>
</feature>
<dbReference type="InterPro" id="IPR009721">
    <property type="entry name" value="O-acyltransferase_WSD1_C"/>
</dbReference>
<comment type="catalytic activity">
    <reaction evidence="10">
        <text>an acyl-CoA + a 1,2-diacyl-sn-glycerol = a triacyl-sn-glycerol + CoA</text>
        <dbReference type="Rhea" id="RHEA:10868"/>
        <dbReference type="ChEBI" id="CHEBI:17815"/>
        <dbReference type="ChEBI" id="CHEBI:57287"/>
        <dbReference type="ChEBI" id="CHEBI:58342"/>
        <dbReference type="ChEBI" id="CHEBI:64615"/>
        <dbReference type="EC" id="2.3.1.20"/>
    </reaction>
</comment>
<dbReference type="InterPro" id="IPR014292">
    <property type="entry name" value="Acyl_transf_WS/DGAT"/>
</dbReference>
<dbReference type="Proteomes" id="UP000537130">
    <property type="component" value="Unassembled WGS sequence"/>
</dbReference>
<feature type="domain" description="O-acyltransferase WSD1 C-terminal" evidence="12">
    <location>
        <begin position="310"/>
        <end position="454"/>
    </location>
</feature>
<gene>
    <name evidence="13" type="ORF">FHR99_000737</name>
</gene>
<comment type="pathway">
    <text evidence="2">Lipid metabolism.</text>
</comment>
<evidence type="ECO:0000313" key="13">
    <source>
        <dbReference type="EMBL" id="MBB3046501.1"/>
    </source>
</evidence>
<evidence type="ECO:0000256" key="7">
    <source>
        <dbReference type="ARBA" id="ARBA00022798"/>
    </source>
</evidence>
<evidence type="ECO:0000256" key="4">
    <source>
        <dbReference type="ARBA" id="ARBA00013244"/>
    </source>
</evidence>
<dbReference type="Pfam" id="PF03007">
    <property type="entry name" value="WS_DGAT_cat"/>
    <property type="match status" value="1"/>
</dbReference>
<protein>
    <recommendedName>
        <fullName evidence="4">diacylglycerol O-acyltransferase</fullName>
        <ecNumber evidence="4">2.3.1.20</ecNumber>
    </recommendedName>
</protein>
<dbReference type="GO" id="GO:0004144">
    <property type="term" value="F:diacylglycerol O-acyltransferase activity"/>
    <property type="evidence" value="ECO:0007669"/>
    <property type="project" value="UniProtKB-EC"/>
</dbReference>
<keyword evidence="7" id="KW-0319">Glycerol metabolism</keyword>
<dbReference type="GO" id="GO:0006071">
    <property type="term" value="P:glycerol metabolic process"/>
    <property type="evidence" value="ECO:0007669"/>
    <property type="project" value="UniProtKB-KW"/>
</dbReference>
<dbReference type="GO" id="GO:0005886">
    <property type="term" value="C:plasma membrane"/>
    <property type="evidence" value="ECO:0007669"/>
    <property type="project" value="TreeGrafter"/>
</dbReference>
<keyword evidence="6 13" id="KW-0808">Transferase</keyword>
<dbReference type="UniPathway" id="UPA00282"/>
<name>A0A7W4Z626_9GAMM</name>
<evidence type="ECO:0000256" key="8">
    <source>
        <dbReference type="ARBA" id="ARBA00023098"/>
    </source>
</evidence>
<evidence type="ECO:0000256" key="9">
    <source>
        <dbReference type="ARBA" id="ARBA00023315"/>
    </source>
</evidence>
<evidence type="ECO:0000256" key="10">
    <source>
        <dbReference type="ARBA" id="ARBA00048109"/>
    </source>
</evidence>
<dbReference type="Pfam" id="PF06974">
    <property type="entry name" value="WS_DGAT_C"/>
    <property type="match status" value="1"/>
</dbReference>
<keyword evidence="9 13" id="KW-0012">Acyltransferase</keyword>
<dbReference type="InterPro" id="IPR045034">
    <property type="entry name" value="O-acyltransferase_WSD1-like"/>
</dbReference>
<dbReference type="InterPro" id="IPR004255">
    <property type="entry name" value="O-acyltransferase_WSD1_N"/>
</dbReference>
<dbReference type="RefSeq" id="WP_183409194.1">
    <property type="nucleotide sequence ID" value="NZ_JACHWY010000001.1"/>
</dbReference>
<reference evidence="13 14" key="1">
    <citation type="submission" date="2020-08" db="EMBL/GenBank/DDBJ databases">
        <title>Genomic Encyclopedia of Type Strains, Phase III (KMG-III): the genomes of soil and plant-associated and newly described type strains.</title>
        <authorList>
            <person name="Whitman W."/>
        </authorList>
    </citation>
    <scope>NUCLEOTIDE SEQUENCE [LARGE SCALE GENOMIC DNA]</scope>
    <source>
        <strain evidence="13 14">CECT 8654</strain>
    </source>
</reference>
<evidence type="ECO:0000259" key="12">
    <source>
        <dbReference type="Pfam" id="PF06974"/>
    </source>
</evidence>
<dbReference type="EC" id="2.3.1.20" evidence="4"/>
<dbReference type="PANTHER" id="PTHR31650:SF1">
    <property type="entry name" value="WAX ESTER SYNTHASE_DIACYLGLYCEROL ACYLTRANSFERASE 4-RELATED"/>
    <property type="match status" value="1"/>
</dbReference>
<evidence type="ECO:0000256" key="6">
    <source>
        <dbReference type="ARBA" id="ARBA00022679"/>
    </source>
</evidence>
<dbReference type="PANTHER" id="PTHR31650">
    <property type="entry name" value="O-ACYLTRANSFERASE (WSD1-LIKE) FAMILY PROTEIN"/>
    <property type="match status" value="1"/>
</dbReference>